<dbReference type="AlphaFoldDB" id="A0A2S0MZV3"/>
<reference evidence="1 2" key="1">
    <citation type="submission" date="2018-03" db="EMBL/GenBank/DDBJ databases">
        <title>Genome sequencing of Simplicispira sp.</title>
        <authorList>
            <person name="Kim S.-J."/>
            <person name="Heo J."/>
            <person name="Kwon S.-W."/>
        </authorList>
    </citation>
    <scope>NUCLEOTIDE SEQUENCE [LARGE SCALE GENOMIC DNA]</scope>
    <source>
        <strain evidence="1 2">SC1-8</strain>
    </source>
</reference>
<accession>A0A2S0MZV3</accession>
<dbReference type="KEGG" id="simp:C6571_07860"/>
<sequence length="65" mass="7190">MKHPPESPLSHSPISRIAARCGKGDAASARSANDICMSWRPLRGSRWLGPRQLLAIRVVRRATEN</sequence>
<dbReference type="Proteomes" id="UP000239326">
    <property type="component" value="Chromosome"/>
</dbReference>
<name>A0A2S0MZV3_9BURK</name>
<keyword evidence="2" id="KW-1185">Reference proteome</keyword>
<evidence type="ECO:0000313" key="2">
    <source>
        <dbReference type="Proteomes" id="UP000239326"/>
    </source>
</evidence>
<gene>
    <name evidence="1" type="ORF">C6571_07860</name>
</gene>
<evidence type="ECO:0000313" key="1">
    <source>
        <dbReference type="EMBL" id="AVO41213.1"/>
    </source>
</evidence>
<organism evidence="1 2">
    <name type="scientific">Simplicispira suum</name>
    <dbReference type="NCBI Taxonomy" id="2109915"/>
    <lineage>
        <taxon>Bacteria</taxon>
        <taxon>Pseudomonadati</taxon>
        <taxon>Pseudomonadota</taxon>
        <taxon>Betaproteobacteria</taxon>
        <taxon>Burkholderiales</taxon>
        <taxon>Comamonadaceae</taxon>
        <taxon>Simplicispira</taxon>
    </lineage>
</organism>
<dbReference type="EMBL" id="CP027669">
    <property type="protein sequence ID" value="AVO41213.1"/>
    <property type="molecule type" value="Genomic_DNA"/>
</dbReference>
<proteinExistence type="predicted"/>
<protein>
    <submittedName>
        <fullName evidence="1">Uncharacterized protein</fullName>
    </submittedName>
</protein>